<evidence type="ECO:0000259" key="7">
    <source>
        <dbReference type="PROSITE" id="PS50305"/>
    </source>
</evidence>
<dbReference type="InterPro" id="IPR029035">
    <property type="entry name" value="DHS-like_NAD/FAD-binding_dom"/>
</dbReference>
<keyword evidence="3" id="KW-0479">Metal-binding</keyword>
<evidence type="ECO:0000313" key="8">
    <source>
        <dbReference type="EMBL" id="EJW69884.1"/>
    </source>
</evidence>
<dbReference type="PROSITE" id="PS50305">
    <property type="entry name" value="SIRTUIN"/>
    <property type="match status" value="1"/>
</dbReference>
<dbReference type="GO" id="GO:0002039">
    <property type="term" value="F:p53 binding"/>
    <property type="evidence" value="ECO:0007669"/>
    <property type="project" value="TreeGrafter"/>
</dbReference>
<protein>
    <recommendedName>
        <fullName evidence="7">Deacetylase sirtuin-type domain-containing protein</fullName>
    </recommendedName>
</protein>
<evidence type="ECO:0000256" key="3">
    <source>
        <dbReference type="ARBA" id="ARBA00022723"/>
    </source>
</evidence>
<evidence type="ECO:0000256" key="5">
    <source>
        <dbReference type="ARBA" id="ARBA00023027"/>
    </source>
</evidence>
<proteinExistence type="predicted"/>
<organism evidence="8 9">
    <name type="scientific">Wuchereria bancrofti</name>
    <dbReference type="NCBI Taxonomy" id="6293"/>
    <lineage>
        <taxon>Eukaryota</taxon>
        <taxon>Metazoa</taxon>
        <taxon>Ecdysozoa</taxon>
        <taxon>Nematoda</taxon>
        <taxon>Chromadorea</taxon>
        <taxon>Rhabditida</taxon>
        <taxon>Spirurina</taxon>
        <taxon>Spiruromorpha</taxon>
        <taxon>Filarioidea</taxon>
        <taxon>Onchocercidae</taxon>
        <taxon>Wuchereria</taxon>
    </lineage>
</organism>
<dbReference type="Pfam" id="PF02146">
    <property type="entry name" value="SIR2"/>
    <property type="match status" value="1"/>
</dbReference>
<dbReference type="GO" id="GO:0046872">
    <property type="term" value="F:metal ion binding"/>
    <property type="evidence" value="ECO:0007669"/>
    <property type="project" value="UniProtKB-KW"/>
</dbReference>
<dbReference type="Proteomes" id="UP000004810">
    <property type="component" value="Unassembled WGS sequence"/>
</dbReference>
<dbReference type="PANTHER" id="PTHR11085:SF9">
    <property type="entry name" value="NAD-DEPENDENT PROTEIN DEACETYLASE SIRTUIN-1"/>
    <property type="match status" value="1"/>
</dbReference>
<evidence type="ECO:0000256" key="6">
    <source>
        <dbReference type="PROSITE-ProRule" id="PRU00236"/>
    </source>
</evidence>
<dbReference type="GO" id="GO:0033553">
    <property type="term" value="C:rDNA heterochromatin"/>
    <property type="evidence" value="ECO:0007669"/>
    <property type="project" value="TreeGrafter"/>
</dbReference>
<comment type="caution">
    <text evidence="8">The sequence shown here is derived from an EMBL/GenBank/DDBJ whole genome shotgun (WGS) entry which is preliminary data.</text>
</comment>
<evidence type="ECO:0000256" key="4">
    <source>
        <dbReference type="ARBA" id="ARBA00022833"/>
    </source>
</evidence>
<gene>
    <name evidence="8" type="ORF">WUBG_19210</name>
</gene>
<dbReference type="InterPro" id="IPR026590">
    <property type="entry name" value="Ssirtuin_cat_dom"/>
</dbReference>
<dbReference type="EMBL" id="ADBV01025035">
    <property type="protein sequence ID" value="EJW69884.1"/>
    <property type="molecule type" value="Genomic_DNA"/>
</dbReference>
<reference evidence="9" key="1">
    <citation type="submission" date="2012-08" db="EMBL/GenBank/DDBJ databases">
        <title>The Genome Sequence of Wuchereria bancrofti.</title>
        <authorList>
            <person name="Nutman T.B."/>
            <person name="Fink D.L."/>
            <person name="Russ C."/>
            <person name="Young S."/>
            <person name="Zeng Q."/>
            <person name="Koehrsen M."/>
            <person name="Alvarado L."/>
            <person name="Berlin A."/>
            <person name="Chapman S.B."/>
            <person name="Chen Z."/>
            <person name="Freedman E."/>
            <person name="Gellesch M."/>
            <person name="Goldberg J."/>
            <person name="Griggs A."/>
            <person name="Gujja S."/>
            <person name="Heilman E.R."/>
            <person name="Heiman D."/>
            <person name="Hepburn T."/>
            <person name="Howarth C."/>
            <person name="Jen D."/>
            <person name="Larson L."/>
            <person name="Lewis B."/>
            <person name="Mehta T."/>
            <person name="Park D."/>
            <person name="Pearson M."/>
            <person name="Roberts A."/>
            <person name="Saif S."/>
            <person name="Shea T."/>
            <person name="Shenoy N."/>
            <person name="Sisk P."/>
            <person name="Stolte C."/>
            <person name="Sykes S."/>
            <person name="Walk T."/>
            <person name="White J."/>
            <person name="Yandava C."/>
            <person name="Haas B."/>
            <person name="Henn M.R."/>
            <person name="Nusbaum C."/>
            <person name="Birren B."/>
        </authorList>
    </citation>
    <scope>NUCLEOTIDE SEQUENCE [LARGE SCALE GENOMIC DNA]</scope>
    <source>
        <strain evidence="9">NA</strain>
    </source>
</reference>
<feature type="domain" description="Deacetylase sirtuin-type" evidence="7">
    <location>
        <begin position="1"/>
        <end position="55"/>
    </location>
</feature>
<keyword evidence="5" id="KW-0520">NAD</keyword>
<dbReference type="Gene3D" id="3.30.1600.10">
    <property type="entry name" value="SIR2/SIRT2 'Small Domain"/>
    <property type="match status" value="1"/>
</dbReference>
<evidence type="ECO:0000256" key="1">
    <source>
        <dbReference type="ARBA" id="ARBA00001947"/>
    </source>
</evidence>
<accession>J9E3A8</accession>
<dbReference type="GO" id="GO:0003714">
    <property type="term" value="F:transcription corepressor activity"/>
    <property type="evidence" value="ECO:0007669"/>
    <property type="project" value="TreeGrafter"/>
</dbReference>
<feature type="non-terminal residue" evidence="8">
    <location>
        <position position="1"/>
    </location>
</feature>
<dbReference type="GO" id="GO:0005637">
    <property type="term" value="C:nuclear inner membrane"/>
    <property type="evidence" value="ECO:0007669"/>
    <property type="project" value="TreeGrafter"/>
</dbReference>
<sequence>ELFPGRYEASMCHYFIKALEDSGKLLRNYTQNIDTLEQVAGIKRIVQCHGIFVLQ</sequence>
<dbReference type="PANTHER" id="PTHR11085">
    <property type="entry name" value="NAD-DEPENDENT PROTEIN DEACYLASE SIRTUIN-5, MITOCHONDRIAL-RELATED"/>
    <property type="match status" value="1"/>
</dbReference>
<dbReference type="GO" id="GO:0005654">
    <property type="term" value="C:nucleoplasm"/>
    <property type="evidence" value="ECO:0007669"/>
    <property type="project" value="TreeGrafter"/>
</dbReference>
<name>J9E3A8_WUCBA</name>
<dbReference type="GO" id="GO:0070403">
    <property type="term" value="F:NAD+ binding"/>
    <property type="evidence" value="ECO:0007669"/>
    <property type="project" value="InterPro"/>
</dbReference>
<comment type="caution">
    <text evidence="6">Lacks conserved residue(s) required for the propagation of feature annotation.</text>
</comment>
<dbReference type="InterPro" id="IPR026591">
    <property type="entry name" value="Sirtuin_cat_small_dom_sf"/>
</dbReference>
<dbReference type="SUPFAM" id="SSF52467">
    <property type="entry name" value="DHS-like NAD/FAD-binding domain"/>
    <property type="match status" value="1"/>
</dbReference>
<evidence type="ECO:0000256" key="2">
    <source>
        <dbReference type="ARBA" id="ARBA00022679"/>
    </source>
</evidence>
<evidence type="ECO:0000313" key="9">
    <source>
        <dbReference type="Proteomes" id="UP000004810"/>
    </source>
</evidence>
<comment type="cofactor">
    <cofactor evidence="1">
        <name>Zn(2+)</name>
        <dbReference type="ChEBI" id="CHEBI:29105"/>
    </cofactor>
</comment>
<dbReference type="Gene3D" id="3.40.50.1220">
    <property type="entry name" value="TPP-binding domain"/>
    <property type="match status" value="1"/>
</dbReference>
<dbReference type="GO" id="GO:0017136">
    <property type="term" value="F:histone deacetylase activity, NAD-dependent"/>
    <property type="evidence" value="ECO:0007669"/>
    <property type="project" value="TreeGrafter"/>
</dbReference>
<dbReference type="InterPro" id="IPR050134">
    <property type="entry name" value="NAD-dep_sirtuin_deacylases"/>
</dbReference>
<dbReference type="InterPro" id="IPR003000">
    <property type="entry name" value="Sirtuin"/>
</dbReference>
<dbReference type="AlphaFoldDB" id="J9E3A8"/>
<keyword evidence="4" id="KW-0862">Zinc</keyword>
<keyword evidence="2" id="KW-0808">Transferase</keyword>